<feature type="non-terminal residue" evidence="7">
    <location>
        <position position="1"/>
    </location>
</feature>
<comment type="similarity">
    <text evidence="2">Belongs to the chorismate synthase family.</text>
</comment>
<dbReference type="GO" id="GO:0008652">
    <property type="term" value="P:amino acid biosynthetic process"/>
    <property type="evidence" value="ECO:0007669"/>
    <property type="project" value="UniProtKB-KW"/>
</dbReference>
<dbReference type="GO" id="GO:0009073">
    <property type="term" value="P:aromatic amino acid family biosynthetic process"/>
    <property type="evidence" value="ECO:0007669"/>
    <property type="project" value="UniProtKB-KW"/>
</dbReference>
<keyword evidence="5" id="KW-0057">Aromatic amino acid biosynthesis</keyword>
<dbReference type="Proteomes" id="UP001374535">
    <property type="component" value="Chromosome 9"/>
</dbReference>
<evidence type="ECO:0000256" key="1">
    <source>
        <dbReference type="ARBA" id="ARBA00005044"/>
    </source>
</evidence>
<dbReference type="GO" id="GO:0004107">
    <property type="term" value="F:chorismate synthase activity"/>
    <property type="evidence" value="ECO:0007669"/>
    <property type="project" value="UniProtKB-EC"/>
</dbReference>
<evidence type="ECO:0000256" key="5">
    <source>
        <dbReference type="ARBA" id="ARBA00023141"/>
    </source>
</evidence>
<dbReference type="GO" id="GO:0005829">
    <property type="term" value="C:cytosol"/>
    <property type="evidence" value="ECO:0007669"/>
    <property type="project" value="TreeGrafter"/>
</dbReference>
<dbReference type="EMBL" id="CP144692">
    <property type="protein sequence ID" value="WVY96837.1"/>
    <property type="molecule type" value="Genomic_DNA"/>
</dbReference>
<dbReference type="SUPFAM" id="SSF103263">
    <property type="entry name" value="Chorismate synthase, AroC"/>
    <property type="match status" value="1"/>
</dbReference>
<dbReference type="GO" id="GO:0010181">
    <property type="term" value="F:FMN binding"/>
    <property type="evidence" value="ECO:0007669"/>
    <property type="project" value="TreeGrafter"/>
</dbReference>
<gene>
    <name evidence="7" type="ORF">V8G54_028988</name>
</gene>
<proteinExistence type="inferred from homology"/>
<evidence type="ECO:0000256" key="4">
    <source>
        <dbReference type="ARBA" id="ARBA00022605"/>
    </source>
</evidence>
<comment type="pathway">
    <text evidence="1">Metabolic intermediate biosynthesis; chorismate biosynthesis; chorismate from D-erythrose 4-phosphate and phosphoenolpyruvate: step 7/7.</text>
</comment>
<keyword evidence="6" id="KW-0456">Lyase</keyword>
<reference evidence="7 8" key="1">
    <citation type="journal article" date="2023" name="Life. Sci Alliance">
        <title>Evolutionary insights into 3D genome organization and epigenetic landscape of Vigna mungo.</title>
        <authorList>
            <person name="Junaid A."/>
            <person name="Singh B."/>
            <person name="Bhatia S."/>
        </authorList>
    </citation>
    <scope>NUCLEOTIDE SEQUENCE [LARGE SCALE GENOMIC DNA]</scope>
    <source>
        <strain evidence="7">Urdbean</strain>
    </source>
</reference>
<dbReference type="GO" id="GO:0009423">
    <property type="term" value="P:chorismate biosynthetic process"/>
    <property type="evidence" value="ECO:0007669"/>
    <property type="project" value="TreeGrafter"/>
</dbReference>
<name>A0AAQ3RL08_VIGMU</name>
<evidence type="ECO:0000256" key="2">
    <source>
        <dbReference type="ARBA" id="ARBA00008014"/>
    </source>
</evidence>
<keyword evidence="4" id="KW-0028">Amino-acid biosynthesis</keyword>
<evidence type="ECO:0000313" key="7">
    <source>
        <dbReference type="EMBL" id="WVY96837.1"/>
    </source>
</evidence>
<dbReference type="InterPro" id="IPR000453">
    <property type="entry name" value="Chorismate_synth"/>
</dbReference>
<sequence>MEEVLAVSSMDVLLVYLSLKLTCKWILTEGLKYNLLIAGLTTGTPIHVFVPNTDQRVNDYNEMSLAYRPSHADATYDMNSSARETTGRVASGAIATKILKDFSGTE</sequence>
<protein>
    <recommendedName>
        <fullName evidence="3">chorismate synthase</fullName>
        <ecNumber evidence="3">4.2.3.5</ecNumber>
    </recommendedName>
</protein>
<dbReference type="EC" id="4.2.3.5" evidence="3"/>
<evidence type="ECO:0000256" key="6">
    <source>
        <dbReference type="ARBA" id="ARBA00023239"/>
    </source>
</evidence>
<dbReference type="Gene3D" id="3.60.150.10">
    <property type="entry name" value="Chorismate synthase AroC"/>
    <property type="match status" value="1"/>
</dbReference>
<evidence type="ECO:0000313" key="8">
    <source>
        <dbReference type="Proteomes" id="UP001374535"/>
    </source>
</evidence>
<dbReference type="PANTHER" id="PTHR21085">
    <property type="entry name" value="CHORISMATE SYNTHASE"/>
    <property type="match status" value="1"/>
</dbReference>
<dbReference type="Pfam" id="PF01264">
    <property type="entry name" value="Chorismate_synt"/>
    <property type="match status" value="1"/>
</dbReference>
<dbReference type="InterPro" id="IPR035904">
    <property type="entry name" value="Chorismate_synth_AroC_sf"/>
</dbReference>
<organism evidence="7 8">
    <name type="scientific">Vigna mungo</name>
    <name type="common">Black gram</name>
    <name type="synonym">Phaseolus mungo</name>
    <dbReference type="NCBI Taxonomy" id="3915"/>
    <lineage>
        <taxon>Eukaryota</taxon>
        <taxon>Viridiplantae</taxon>
        <taxon>Streptophyta</taxon>
        <taxon>Embryophyta</taxon>
        <taxon>Tracheophyta</taxon>
        <taxon>Spermatophyta</taxon>
        <taxon>Magnoliopsida</taxon>
        <taxon>eudicotyledons</taxon>
        <taxon>Gunneridae</taxon>
        <taxon>Pentapetalae</taxon>
        <taxon>rosids</taxon>
        <taxon>fabids</taxon>
        <taxon>Fabales</taxon>
        <taxon>Fabaceae</taxon>
        <taxon>Papilionoideae</taxon>
        <taxon>50 kb inversion clade</taxon>
        <taxon>NPAAA clade</taxon>
        <taxon>indigoferoid/millettioid clade</taxon>
        <taxon>Phaseoleae</taxon>
        <taxon>Vigna</taxon>
    </lineage>
</organism>
<dbReference type="PANTHER" id="PTHR21085:SF0">
    <property type="entry name" value="CHORISMATE SYNTHASE"/>
    <property type="match status" value="1"/>
</dbReference>
<evidence type="ECO:0000256" key="3">
    <source>
        <dbReference type="ARBA" id="ARBA00013036"/>
    </source>
</evidence>
<keyword evidence="8" id="KW-1185">Reference proteome</keyword>
<dbReference type="AlphaFoldDB" id="A0AAQ3RL08"/>
<accession>A0AAQ3RL08</accession>